<reference evidence="1 2" key="1">
    <citation type="submission" date="2019-08" db="EMBL/GenBank/DDBJ databases">
        <title>Seonamhaeicola sediminis sp. nov., isolated from marine sediment.</title>
        <authorList>
            <person name="Cao W.R."/>
        </authorList>
    </citation>
    <scope>NUCLEOTIDE SEQUENCE [LARGE SCALE GENOMIC DNA]</scope>
    <source>
        <strain evidence="1 2">B011</strain>
    </source>
</reference>
<comment type="caution">
    <text evidence="1">The sequence shown here is derived from an EMBL/GenBank/DDBJ whole genome shotgun (WGS) entry which is preliminary data.</text>
</comment>
<keyword evidence="2" id="KW-1185">Reference proteome</keyword>
<dbReference type="EMBL" id="VSDQ01000679">
    <property type="protein sequence ID" value="TYA74912.1"/>
    <property type="molecule type" value="Genomic_DNA"/>
</dbReference>
<sequence length="154" mass="17555">MIDKVTFLSDKVGAKERNFTSQPTSQCCYKTTRTNDKATSILLEYQDTTIIKSFDYLNLYSKHYDRNIGILLFFTNATVSIYGEHLDKLFLELNDSMVTSIQEYIGKPVANDEVINADVAIVNSIEVKYKDTELLNDISEFESKGFQQGYDETG</sequence>
<dbReference type="Proteomes" id="UP000323930">
    <property type="component" value="Unassembled WGS sequence"/>
</dbReference>
<protein>
    <submittedName>
        <fullName evidence="1">Uncharacterized protein</fullName>
    </submittedName>
</protein>
<name>A0A5D0HZI2_9FLAO</name>
<dbReference type="OrthoDB" id="1115230at2"/>
<evidence type="ECO:0000313" key="1">
    <source>
        <dbReference type="EMBL" id="TYA74912.1"/>
    </source>
</evidence>
<dbReference type="AlphaFoldDB" id="A0A5D0HZI2"/>
<evidence type="ECO:0000313" key="2">
    <source>
        <dbReference type="Proteomes" id="UP000323930"/>
    </source>
</evidence>
<organism evidence="1 2">
    <name type="scientific">Seonamhaeicola marinus</name>
    <dbReference type="NCBI Taxonomy" id="1912246"/>
    <lineage>
        <taxon>Bacteria</taxon>
        <taxon>Pseudomonadati</taxon>
        <taxon>Bacteroidota</taxon>
        <taxon>Flavobacteriia</taxon>
        <taxon>Flavobacteriales</taxon>
        <taxon>Flavobacteriaceae</taxon>
    </lineage>
</organism>
<proteinExistence type="predicted"/>
<accession>A0A5D0HZI2</accession>
<gene>
    <name evidence="1" type="ORF">FUA24_16560</name>
</gene>